<keyword evidence="3" id="KW-1185">Reference proteome</keyword>
<dbReference type="Pfam" id="PF01381">
    <property type="entry name" value="HTH_3"/>
    <property type="match status" value="1"/>
</dbReference>
<dbReference type="InterPro" id="IPR010982">
    <property type="entry name" value="Lambda_DNA-bd_dom_sf"/>
</dbReference>
<evidence type="ECO:0000313" key="2">
    <source>
        <dbReference type="EMBL" id="MFC3938105.1"/>
    </source>
</evidence>
<dbReference type="RefSeq" id="WP_055402093.1">
    <property type="nucleotide sequence ID" value="NZ_JAMXAX010000135.1"/>
</dbReference>
<evidence type="ECO:0000313" key="3">
    <source>
        <dbReference type="Proteomes" id="UP001595693"/>
    </source>
</evidence>
<dbReference type="Gene3D" id="1.10.260.40">
    <property type="entry name" value="lambda repressor-like DNA-binding domains"/>
    <property type="match status" value="1"/>
</dbReference>
<dbReference type="EMBL" id="JBHSAJ010000166">
    <property type="protein sequence ID" value="MFC3938105.1"/>
    <property type="molecule type" value="Genomic_DNA"/>
</dbReference>
<proteinExistence type="predicted"/>
<protein>
    <submittedName>
        <fullName evidence="2">Helix-turn-helix domain-containing protein</fullName>
    </submittedName>
</protein>
<feature type="domain" description="HTH cro/C1-type" evidence="1">
    <location>
        <begin position="18"/>
        <end position="72"/>
    </location>
</feature>
<dbReference type="Proteomes" id="UP001595693">
    <property type="component" value="Unassembled WGS sequence"/>
</dbReference>
<dbReference type="SMART" id="SM00530">
    <property type="entry name" value="HTH_XRE"/>
    <property type="match status" value="1"/>
</dbReference>
<gene>
    <name evidence="2" type="ORF">ACFOW3_26145</name>
</gene>
<accession>A0ABV8DIA6</accession>
<evidence type="ECO:0000259" key="1">
    <source>
        <dbReference type="PROSITE" id="PS50943"/>
    </source>
</evidence>
<organism evidence="2 3">
    <name type="scientific">Acidovorax facilis</name>
    <dbReference type="NCBI Taxonomy" id="12917"/>
    <lineage>
        <taxon>Bacteria</taxon>
        <taxon>Pseudomonadati</taxon>
        <taxon>Pseudomonadota</taxon>
        <taxon>Betaproteobacteria</taxon>
        <taxon>Burkholderiales</taxon>
        <taxon>Comamonadaceae</taxon>
        <taxon>Acidovorax</taxon>
    </lineage>
</organism>
<name>A0ABV8DIA6_9BURK</name>
<dbReference type="SUPFAM" id="SSF47413">
    <property type="entry name" value="lambda repressor-like DNA-binding domains"/>
    <property type="match status" value="1"/>
</dbReference>
<dbReference type="PROSITE" id="PS50943">
    <property type="entry name" value="HTH_CROC1"/>
    <property type="match status" value="1"/>
</dbReference>
<reference evidence="3" key="1">
    <citation type="journal article" date="2019" name="Int. J. Syst. Evol. Microbiol.">
        <title>The Global Catalogue of Microorganisms (GCM) 10K type strain sequencing project: providing services to taxonomists for standard genome sequencing and annotation.</title>
        <authorList>
            <consortium name="The Broad Institute Genomics Platform"/>
            <consortium name="The Broad Institute Genome Sequencing Center for Infectious Disease"/>
            <person name="Wu L."/>
            <person name="Ma J."/>
        </authorList>
    </citation>
    <scope>NUCLEOTIDE SEQUENCE [LARGE SCALE GENOMIC DNA]</scope>
    <source>
        <strain evidence="3">CCUG 2113</strain>
    </source>
</reference>
<dbReference type="InterPro" id="IPR001387">
    <property type="entry name" value="Cro/C1-type_HTH"/>
</dbReference>
<sequence length="145" mass="15543">MNLNSYDKQLADVRLANLRAILEQRNLTQAELADMVGLSAGAVSQYMTLRAQVGRSFCRKVETALGLPEGAMDHVNMKVPVEPIPVMLPSTSHAGLSPLHLAFIDVFSKAAKQGVITDAYCLELMQNFISMQAPTDAGQAVSPGG</sequence>
<comment type="caution">
    <text evidence="2">The sequence shown here is derived from an EMBL/GenBank/DDBJ whole genome shotgun (WGS) entry which is preliminary data.</text>
</comment>
<dbReference type="CDD" id="cd00093">
    <property type="entry name" value="HTH_XRE"/>
    <property type="match status" value="1"/>
</dbReference>